<dbReference type="SUPFAM" id="SSF100950">
    <property type="entry name" value="NagB/RpiA/CoA transferase-like"/>
    <property type="match status" value="1"/>
</dbReference>
<dbReference type="Pfam" id="PF01182">
    <property type="entry name" value="Glucosamine_iso"/>
    <property type="match status" value="1"/>
</dbReference>
<dbReference type="InterPro" id="IPR004547">
    <property type="entry name" value="Glucosamine6P_isomerase"/>
</dbReference>
<dbReference type="EMBL" id="JAKEVY010000002">
    <property type="protein sequence ID" value="MCF1714198.1"/>
    <property type="molecule type" value="Genomic_DNA"/>
</dbReference>
<dbReference type="PANTHER" id="PTHR11280">
    <property type="entry name" value="GLUCOSAMINE-6-PHOSPHATE ISOMERASE"/>
    <property type="match status" value="1"/>
</dbReference>
<reference evidence="3 4" key="1">
    <citation type="submission" date="2022-01" db="EMBL/GenBank/DDBJ databases">
        <title>Flavihumibacter sp. nov., isolated from sediment of a river.</title>
        <authorList>
            <person name="Liu H."/>
        </authorList>
    </citation>
    <scope>NUCLEOTIDE SEQUENCE [LARGE SCALE GENOMIC DNA]</scope>
    <source>
        <strain evidence="3 4">RY-1</strain>
    </source>
</reference>
<proteinExistence type="predicted"/>
<comment type="caution">
    <text evidence="3">The sequence shown here is derived from an EMBL/GenBank/DDBJ whole genome shotgun (WGS) entry which is preliminary data.</text>
</comment>
<dbReference type="InterPro" id="IPR037171">
    <property type="entry name" value="NagB/RpiA_transferase-like"/>
</dbReference>
<sequence length="240" mass="26449">MDIFLEKDYNTLSTAAAKHLLTLARKKQTPLLCVASGDSPAGLYREIIVQKNGTETDSWNFVGLDEWQGMNASDEGSCQWHLHQQLFLPLNVEASRICFFDGRAASLEEECQRVDQFIADHDGIDIAVIGLGSNGHIGMNEPQRNPTLTAHIAELDTSTIKTAQKYFSTETIITGGLTLGIASILSAKHIFLIVSGTHKAAIIKQLMESEPTPALPVTWLKNHPNVYLYLDEAAASEWKK</sequence>
<organism evidence="3 4">
    <name type="scientific">Flavihumibacter fluminis</name>
    <dbReference type="NCBI Taxonomy" id="2909236"/>
    <lineage>
        <taxon>Bacteria</taxon>
        <taxon>Pseudomonadati</taxon>
        <taxon>Bacteroidota</taxon>
        <taxon>Chitinophagia</taxon>
        <taxon>Chitinophagales</taxon>
        <taxon>Chitinophagaceae</taxon>
        <taxon>Flavihumibacter</taxon>
    </lineage>
</organism>
<gene>
    <name evidence="3" type="ORF">L0U88_06120</name>
</gene>
<dbReference type="Gene3D" id="3.40.50.1360">
    <property type="match status" value="1"/>
</dbReference>
<dbReference type="Proteomes" id="UP001200145">
    <property type="component" value="Unassembled WGS sequence"/>
</dbReference>
<accession>A0ABS9BGD2</accession>
<evidence type="ECO:0000313" key="3">
    <source>
        <dbReference type="EMBL" id="MCF1714198.1"/>
    </source>
</evidence>
<keyword evidence="4" id="KW-1185">Reference proteome</keyword>
<keyword evidence="1" id="KW-0378">Hydrolase</keyword>
<dbReference type="InterPro" id="IPR006148">
    <property type="entry name" value="Glc/Gal-6P_isomerase"/>
</dbReference>
<protein>
    <submittedName>
        <fullName evidence="3">Glucosamine-6-phosphate deaminase</fullName>
    </submittedName>
</protein>
<dbReference type="RefSeq" id="WP_234864732.1">
    <property type="nucleotide sequence ID" value="NZ_JAKEVY010000002.1"/>
</dbReference>
<dbReference type="CDD" id="cd01399">
    <property type="entry name" value="GlcN6P_deaminase"/>
    <property type="match status" value="1"/>
</dbReference>
<evidence type="ECO:0000259" key="2">
    <source>
        <dbReference type="Pfam" id="PF01182"/>
    </source>
</evidence>
<name>A0ABS9BGD2_9BACT</name>
<evidence type="ECO:0000256" key="1">
    <source>
        <dbReference type="ARBA" id="ARBA00022801"/>
    </source>
</evidence>
<feature type="domain" description="Glucosamine/galactosamine-6-phosphate isomerase" evidence="2">
    <location>
        <begin position="12"/>
        <end position="223"/>
    </location>
</feature>
<evidence type="ECO:0000313" key="4">
    <source>
        <dbReference type="Proteomes" id="UP001200145"/>
    </source>
</evidence>
<dbReference type="PANTHER" id="PTHR11280:SF5">
    <property type="entry name" value="GLUCOSAMINE-6-PHOSPHATE ISOMERASE"/>
    <property type="match status" value="1"/>
</dbReference>